<evidence type="ECO:0000313" key="1">
    <source>
        <dbReference type="EMBL" id="UVF19589.1"/>
    </source>
</evidence>
<organism evidence="1 2">
    <name type="scientific">Microvirga terrae</name>
    <dbReference type="NCBI Taxonomy" id="2740529"/>
    <lineage>
        <taxon>Bacteria</taxon>
        <taxon>Pseudomonadati</taxon>
        <taxon>Pseudomonadota</taxon>
        <taxon>Alphaproteobacteria</taxon>
        <taxon>Hyphomicrobiales</taxon>
        <taxon>Methylobacteriaceae</taxon>
        <taxon>Microvirga</taxon>
    </lineage>
</organism>
<evidence type="ECO:0000313" key="2">
    <source>
        <dbReference type="Proteomes" id="UP001017257"/>
    </source>
</evidence>
<name>A0ABY5RRQ0_9HYPH</name>
<proteinExistence type="predicted"/>
<gene>
    <name evidence="1" type="ORF">HPT29_000040</name>
</gene>
<dbReference type="Proteomes" id="UP001017257">
    <property type="component" value="Chromosome"/>
</dbReference>
<reference evidence="1" key="1">
    <citation type="submission" date="2022-08" db="EMBL/GenBank/DDBJ databases">
        <title>Microvirga terrae sp. nov., isolated from soil.</title>
        <authorList>
            <person name="Kim K.H."/>
            <person name="Seo Y.L."/>
            <person name="Kim J.M."/>
            <person name="Lee J.K."/>
            <person name="Han D.M."/>
            <person name="Jeon C.O."/>
        </authorList>
    </citation>
    <scope>NUCLEOTIDE SEQUENCE</scope>
    <source>
        <strain evidence="1">R24</strain>
    </source>
</reference>
<dbReference type="RefSeq" id="WP_173945669.1">
    <property type="nucleotide sequence ID" value="NZ_CP102845.1"/>
</dbReference>
<sequence>MSQSRAVLAGHAAYSELCPDWIEQKLIRAYVQLAVGADYGAAAQTVMLARIGHLEFSLTEAYGADLDGMPPFWLELRALGTGAVIDSIGCHDFDEDELAAAVAFVQDAMRRLRSLH</sequence>
<keyword evidence="2" id="KW-1185">Reference proteome</keyword>
<protein>
    <submittedName>
        <fullName evidence="1">Uncharacterized protein</fullName>
    </submittedName>
</protein>
<dbReference type="EMBL" id="CP102845">
    <property type="protein sequence ID" value="UVF19589.1"/>
    <property type="molecule type" value="Genomic_DNA"/>
</dbReference>
<accession>A0ABY5RRQ0</accession>